<dbReference type="SMART" id="SM00338">
    <property type="entry name" value="BRLZ"/>
    <property type="match status" value="1"/>
</dbReference>
<evidence type="ECO:0000256" key="4">
    <source>
        <dbReference type="SAM" id="MobiDB-lite"/>
    </source>
</evidence>
<dbReference type="CDD" id="cd14707">
    <property type="entry name" value="bZIP_plant_BZIP46"/>
    <property type="match status" value="1"/>
</dbReference>
<dbReference type="GO" id="GO:0005634">
    <property type="term" value="C:nucleus"/>
    <property type="evidence" value="ECO:0007669"/>
    <property type="project" value="UniProtKB-SubCell"/>
</dbReference>
<dbReference type="SUPFAM" id="SSF57959">
    <property type="entry name" value="Leucine zipper domain"/>
    <property type="match status" value="1"/>
</dbReference>
<evidence type="ECO:0000256" key="2">
    <source>
        <dbReference type="ARBA" id="ARBA00023125"/>
    </source>
</evidence>
<comment type="caution">
    <text evidence="6">The sequence shown here is derived from an EMBL/GenBank/DDBJ whole genome shotgun (WGS) entry which is preliminary data.</text>
</comment>
<feature type="region of interest" description="Disordered" evidence="4">
    <location>
        <begin position="19"/>
        <end position="41"/>
    </location>
</feature>
<evidence type="ECO:0000313" key="6">
    <source>
        <dbReference type="EMBL" id="KAK4261713.1"/>
    </source>
</evidence>
<dbReference type="PANTHER" id="PTHR22952:SF433">
    <property type="entry name" value="PROTEIN FD"/>
    <property type="match status" value="1"/>
</dbReference>
<dbReference type="Pfam" id="PF00170">
    <property type="entry name" value="bZIP_1"/>
    <property type="match status" value="1"/>
</dbReference>
<feature type="domain" description="BZIP" evidence="5">
    <location>
        <begin position="82"/>
        <end position="133"/>
    </location>
</feature>
<keyword evidence="2" id="KW-0238">DNA-binding</keyword>
<sequence>MEEFWKDINRVPLITATTHSVPCSSSSSASPPSPASASKLHEFFTQPLRITSDTNPSLVTSSASLFPNSASSLSKKLSECAGDRRSKRMIKNRESAARSRARKQAYTNELEQKLALLREENAELTRQLEQVDEASATNKHKLKRPPYRTLTAPF</sequence>
<accession>A0AAE1MH12</accession>
<proteinExistence type="predicted"/>
<feature type="region of interest" description="Disordered" evidence="4">
    <location>
        <begin position="69"/>
        <end position="105"/>
    </location>
</feature>
<protein>
    <recommendedName>
        <fullName evidence="5">BZIP domain-containing protein</fullName>
    </recommendedName>
</protein>
<dbReference type="GO" id="GO:0003677">
    <property type="term" value="F:DNA binding"/>
    <property type="evidence" value="ECO:0007669"/>
    <property type="project" value="UniProtKB-KW"/>
</dbReference>
<dbReference type="PROSITE" id="PS50217">
    <property type="entry name" value="BZIP"/>
    <property type="match status" value="1"/>
</dbReference>
<evidence type="ECO:0000256" key="3">
    <source>
        <dbReference type="ARBA" id="ARBA00023242"/>
    </source>
</evidence>
<keyword evidence="7" id="KW-1185">Reference proteome</keyword>
<feature type="region of interest" description="Disordered" evidence="4">
    <location>
        <begin position="131"/>
        <end position="154"/>
    </location>
</feature>
<dbReference type="EMBL" id="JAWXYG010000010">
    <property type="protein sequence ID" value="KAK4261713.1"/>
    <property type="molecule type" value="Genomic_DNA"/>
</dbReference>
<dbReference type="GO" id="GO:0003700">
    <property type="term" value="F:DNA-binding transcription factor activity"/>
    <property type="evidence" value="ECO:0007669"/>
    <property type="project" value="InterPro"/>
</dbReference>
<dbReference type="Gene3D" id="1.20.5.170">
    <property type="match status" value="1"/>
</dbReference>
<dbReference type="PANTHER" id="PTHR22952">
    <property type="entry name" value="CAMP-RESPONSE ELEMENT BINDING PROTEIN-RELATED"/>
    <property type="match status" value="1"/>
</dbReference>
<dbReference type="InterPro" id="IPR046347">
    <property type="entry name" value="bZIP_sf"/>
</dbReference>
<dbReference type="FunFam" id="1.20.5.170:FF:000036">
    <property type="entry name" value="ABSCISIC ACID-INSENSITIVE 5-like protein 2"/>
    <property type="match status" value="1"/>
</dbReference>
<keyword evidence="3" id="KW-0539">Nucleus</keyword>
<organism evidence="6 7">
    <name type="scientific">Acacia crassicarpa</name>
    <name type="common">northern wattle</name>
    <dbReference type="NCBI Taxonomy" id="499986"/>
    <lineage>
        <taxon>Eukaryota</taxon>
        <taxon>Viridiplantae</taxon>
        <taxon>Streptophyta</taxon>
        <taxon>Embryophyta</taxon>
        <taxon>Tracheophyta</taxon>
        <taxon>Spermatophyta</taxon>
        <taxon>Magnoliopsida</taxon>
        <taxon>eudicotyledons</taxon>
        <taxon>Gunneridae</taxon>
        <taxon>Pentapetalae</taxon>
        <taxon>rosids</taxon>
        <taxon>fabids</taxon>
        <taxon>Fabales</taxon>
        <taxon>Fabaceae</taxon>
        <taxon>Caesalpinioideae</taxon>
        <taxon>mimosoid clade</taxon>
        <taxon>Acacieae</taxon>
        <taxon>Acacia</taxon>
    </lineage>
</organism>
<evidence type="ECO:0000256" key="1">
    <source>
        <dbReference type="ARBA" id="ARBA00004123"/>
    </source>
</evidence>
<reference evidence="6" key="1">
    <citation type="submission" date="2023-10" db="EMBL/GenBank/DDBJ databases">
        <title>Chromosome-level genome of the transformable northern wattle, Acacia crassicarpa.</title>
        <authorList>
            <person name="Massaro I."/>
            <person name="Sinha N.R."/>
            <person name="Poethig S."/>
            <person name="Leichty A.R."/>
        </authorList>
    </citation>
    <scope>NUCLEOTIDE SEQUENCE</scope>
    <source>
        <strain evidence="6">Acra3RX</strain>
        <tissue evidence="6">Leaf</tissue>
    </source>
</reference>
<dbReference type="InterPro" id="IPR043452">
    <property type="entry name" value="BZIP46-like"/>
</dbReference>
<comment type="subcellular location">
    <subcellularLocation>
        <location evidence="1">Nucleus</location>
    </subcellularLocation>
</comment>
<evidence type="ECO:0000313" key="7">
    <source>
        <dbReference type="Proteomes" id="UP001293593"/>
    </source>
</evidence>
<dbReference type="AlphaFoldDB" id="A0AAE1MH12"/>
<dbReference type="PROSITE" id="PS00036">
    <property type="entry name" value="BZIP_BASIC"/>
    <property type="match status" value="1"/>
</dbReference>
<feature type="compositionally biased region" description="Low complexity" evidence="4">
    <location>
        <begin position="24"/>
        <end position="38"/>
    </location>
</feature>
<dbReference type="Proteomes" id="UP001293593">
    <property type="component" value="Unassembled WGS sequence"/>
</dbReference>
<dbReference type="GO" id="GO:0045893">
    <property type="term" value="P:positive regulation of DNA-templated transcription"/>
    <property type="evidence" value="ECO:0007669"/>
    <property type="project" value="InterPro"/>
</dbReference>
<gene>
    <name evidence="6" type="ORF">QN277_004672</name>
</gene>
<name>A0AAE1MH12_9FABA</name>
<evidence type="ECO:0000259" key="5">
    <source>
        <dbReference type="PROSITE" id="PS50217"/>
    </source>
</evidence>
<dbReference type="InterPro" id="IPR004827">
    <property type="entry name" value="bZIP"/>
</dbReference>